<evidence type="ECO:0000313" key="4">
    <source>
        <dbReference type="Proteomes" id="UP000380386"/>
    </source>
</evidence>
<dbReference type="SUPFAM" id="SSF82549">
    <property type="entry name" value="DAK1/DegV-like"/>
    <property type="match status" value="1"/>
</dbReference>
<evidence type="ECO:0000256" key="2">
    <source>
        <dbReference type="ARBA" id="ARBA00023121"/>
    </source>
</evidence>
<accession>A0A5P0ZHB5</accession>
<protein>
    <submittedName>
        <fullName evidence="3">DegV family protein</fullName>
    </submittedName>
</protein>
<evidence type="ECO:0000313" key="3">
    <source>
        <dbReference type="EMBL" id="MQS52451.1"/>
    </source>
</evidence>
<dbReference type="NCBIfam" id="TIGR00762">
    <property type="entry name" value="DegV"/>
    <property type="match status" value="1"/>
</dbReference>
<dbReference type="OrthoDB" id="9775494at2"/>
<dbReference type="InterPro" id="IPR043168">
    <property type="entry name" value="DegV_C"/>
</dbReference>
<dbReference type="GO" id="GO:0008289">
    <property type="term" value="F:lipid binding"/>
    <property type="evidence" value="ECO:0007669"/>
    <property type="project" value="UniProtKB-KW"/>
</dbReference>
<sequence>MSKIAIVTDSTSGLSKADVQKMDNVFMIHFSVQMDGKFYHEGIDISDAQFYDELATSTEFPTTAPPSMQEMFDFYDNVAKQGFDTIISIHITSGITGFYNNLVTAVKDYEGPKVYPVDSFLSIQPMGYLVKYASELVKTDLEIDDKLSRIDDLKKTIGEYFVVDDLKNLVHGGRLTNAAAFTGGLLRIKPVLTMNNPEHKIVATNKIRTMRRAIHFIEDEFEDIRQKSGYKMHVYLTGTNNLESMKDWQKKIQTKYPELDVEIGQIGPVIGAHLGTNAYVLGWSKEVFDESGKIIL</sequence>
<organism evidence="3 4">
    <name type="scientific">Companilactobacillus mishanensis</name>
    <dbReference type="NCBI Taxonomy" id="2486008"/>
    <lineage>
        <taxon>Bacteria</taxon>
        <taxon>Bacillati</taxon>
        <taxon>Bacillota</taxon>
        <taxon>Bacilli</taxon>
        <taxon>Lactobacillales</taxon>
        <taxon>Lactobacillaceae</taxon>
        <taxon>Companilactobacillus</taxon>
    </lineage>
</organism>
<dbReference type="InterPro" id="IPR003797">
    <property type="entry name" value="DegV"/>
</dbReference>
<comment type="function">
    <text evidence="1">May bind long-chain fatty acids, such as palmitate, and may play a role in lipid transport or fatty acid metabolism.</text>
</comment>
<dbReference type="Proteomes" id="UP000380386">
    <property type="component" value="Unassembled WGS sequence"/>
</dbReference>
<dbReference type="InterPro" id="IPR050270">
    <property type="entry name" value="DegV_domain_contain"/>
</dbReference>
<dbReference type="PANTHER" id="PTHR33434:SF2">
    <property type="entry name" value="FATTY ACID-BINDING PROTEIN TM_1468"/>
    <property type="match status" value="1"/>
</dbReference>
<proteinExistence type="predicted"/>
<dbReference type="RefSeq" id="WP_153382866.1">
    <property type="nucleotide sequence ID" value="NZ_VDFM01000004.1"/>
</dbReference>
<dbReference type="Gene3D" id="3.30.1180.10">
    <property type="match status" value="1"/>
</dbReference>
<dbReference type="Pfam" id="PF02645">
    <property type="entry name" value="DegV"/>
    <property type="match status" value="1"/>
</dbReference>
<keyword evidence="2" id="KW-0446">Lipid-binding</keyword>
<dbReference type="EMBL" id="VDFM01000004">
    <property type="protein sequence ID" value="MQS52451.1"/>
    <property type="molecule type" value="Genomic_DNA"/>
</dbReference>
<name>A0A5P0ZHB5_9LACO</name>
<dbReference type="AlphaFoldDB" id="A0A5P0ZHB5"/>
<dbReference type="Gene3D" id="3.40.50.10170">
    <property type="match status" value="1"/>
</dbReference>
<dbReference type="PROSITE" id="PS51482">
    <property type="entry name" value="DEGV"/>
    <property type="match status" value="1"/>
</dbReference>
<dbReference type="PANTHER" id="PTHR33434">
    <property type="entry name" value="DEGV DOMAIN-CONTAINING PROTEIN DR_1986-RELATED"/>
    <property type="match status" value="1"/>
</dbReference>
<comment type="caution">
    <text evidence="3">The sequence shown here is derived from an EMBL/GenBank/DDBJ whole genome shotgun (WGS) entry which is preliminary data.</text>
</comment>
<evidence type="ECO:0000256" key="1">
    <source>
        <dbReference type="ARBA" id="ARBA00003238"/>
    </source>
</evidence>
<gene>
    <name evidence="3" type="ORF">FHL02_05390</name>
</gene>
<reference evidence="3 4" key="1">
    <citation type="journal article" date="2019" name="Syst. Appl. Microbiol.">
        <title>Polyphasic characterization of two novel Lactobacillus spp. isolated from blown salami packages: Description of Lactobacillus halodurans sp. nov. and Lactobacillus salsicarnum sp. nov.</title>
        <authorList>
            <person name="Schuster J.A."/>
            <person name="Klingl A."/>
            <person name="Vogel R.F."/>
            <person name="Ehrmann M.A."/>
        </authorList>
    </citation>
    <scope>NUCLEOTIDE SEQUENCE [LARGE SCALE GENOMIC DNA]</scope>
    <source>
        <strain evidence="3 4">TMW 1.2118</strain>
    </source>
</reference>